<evidence type="ECO:0000313" key="5">
    <source>
        <dbReference type="EMBL" id="EOG22042.1"/>
    </source>
</evidence>
<dbReference type="PANTHER" id="PTHR44846">
    <property type="entry name" value="MANNOSYL-D-GLYCERATE TRANSPORT/METABOLISM SYSTEM REPRESSOR MNGR-RELATED"/>
    <property type="match status" value="1"/>
</dbReference>
<dbReference type="InterPro" id="IPR036390">
    <property type="entry name" value="WH_DNA-bd_sf"/>
</dbReference>
<proteinExistence type="predicted"/>
<comment type="caution">
    <text evidence="5">The sequence shown here is derived from an EMBL/GenBank/DDBJ whole genome shotgun (WGS) entry which is preliminary data.</text>
</comment>
<evidence type="ECO:0000256" key="2">
    <source>
        <dbReference type="ARBA" id="ARBA00023125"/>
    </source>
</evidence>
<dbReference type="EMBL" id="AIVF01000061">
    <property type="protein sequence ID" value="EOG22042.1"/>
    <property type="molecule type" value="Genomic_DNA"/>
</dbReference>
<dbReference type="InterPro" id="IPR050679">
    <property type="entry name" value="Bact_HTH_transcr_reg"/>
</dbReference>
<dbReference type="Proteomes" id="UP000013834">
    <property type="component" value="Unassembled WGS sequence"/>
</dbReference>
<dbReference type="InterPro" id="IPR036388">
    <property type="entry name" value="WH-like_DNA-bd_sf"/>
</dbReference>
<feature type="domain" description="HTH gntR-type" evidence="4">
    <location>
        <begin position="6"/>
        <end position="74"/>
    </location>
</feature>
<dbReference type="PROSITE" id="PS50949">
    <property type="entry name" value="HTH_GNTR"/>
    <property type="match status" value="1"/>
</dbReference>
<dbReference type="CDD" id="cd07377">
    <property type="entry name" value="WHTH_GntR"/>
    <property type="match status" value="1"/>
</dbReference>
<evidence type="ECO:0000256" key="1">
    <source>
        <dbReference type="ARBA" id="ARBA00023015"/>
    </source>
</evidence>
<dbReference type="RefSeq" id="WP_010729797.1">
    <property type="nucleotide sequence ID" value="NZ_KB948137.1"/>
</dbReference>
<reference evidence="5 6" key="1">
    <citation type="submission" date="2013-02" db="EMBL/GenBank/DDBJ databases">
        <title>The Genome Sequence of Enterococcus faecium VRE_84.</title>
        <authorList>
            <consortium name="The Broad Institute Genome Sequencing Platform"/>
            <consortium name="The Broad Institute Genome Sequencing Center for Infectious Disease"/>
            <person name="Earl A.M."/>
            <person name="Gilmore M.S."/>
            <person name="Lebreton F."/>
            <person name="Hammerum A.M."/>
            <person name="Jensen L.B."/>
            <person name="Guardabassi L."/>
            <person name="Walker B."/>
            <person name="Young S.K."/>
            <person name="Zeng Q."/>
            <person name="Gargeya S."/>
            <person name="Fitzgerald M."/>
            <person name="Haas B."/>
            <person name="Abouelleil A."/>
            <person name="Alvarado L."/>
            <person name="Arachchi H.M."/>
            <person name="Berlin A.M."/>
            <person name="Chapman S.B."/>
            <person name="Dewar J."/>
            <person name="Goldberg J."/>
            <person name="Griggs A."/>
            <person name="Gujja S."/>
            <person name="Hansen M."/>
            <person name="Howarth C."/>
            <person name="Imamovic A."/>
            <person name="Larimer J."/>
            <person name="McCowan C."/>
            <person name="Murphy C."/>
            <person name="Neiman D."/>
            <person name="Pearson M."/>
            <person name="Priest M."/>
            <person name="Roberts A."/>
            <person name="Saif S."/>
            <person name="Shea T."/>
            <person name="Sisk P."/>
            <person name="Sykes S."/>
            <person name="Wortman J."/>
            <person name="Nusbaum C."/>
            <person name="Birren B."/>
        </authorList>
    </citation>
    <scope>NUCLEOTIDE SEQUENCE [LARGE SCALE GENOMIC DNA]</scope>
    <source>
        <strain evidence="5 6">VRE 84</strain>
    </source>
</reference>
<evidence type="ECO:0000313" key="6">
    <source>
        <dbReference type="Proteomes" id="UP000013834"/>
    </source>
</evidence>
<dbReference type="GO" id="GO:0003677">
    <property type="term" value="F:DNA binding"/>
    <property type="evidence" value="ECO:0007669"/>
    <property type="project" value="UniProtKB-KW"/>
</dbReference>
<name>A0A829F0H2_ENTFC</name>
<dbReference type="SUPFAM" id="SSF46785">
    <property type="entry name" value="Winged helix' DNA-binding domain"/>
    <property type="match status" value="1"/>
</dbReference>
<accession>A0A829F0H2</accession>
<protein>
    <recommendedName>
        <fullName evidence="4">HTH gntR-type domain-containing protein</fullName>
    </recommendedName>
</protein>
<dbReference type="AlphaFoldDB" id="A0A829F0H2"/>
<dbReference type="Gene3D" id="1.10.10.10">
    <property type="entry name" value="Winged helix-like DNA-binding domain superfamily/Winged helix DNA-binding domain"/>
    <property type="match status" value="1"/>
</dbReference>
<gene>
    <name evidence="5" type="ORF">SMG_02859</name>
</gene>
<dbReference type="InterPro" id="IPR000524">
    <property type="entry name" value="Tscrpt_reg_HTH_GntR"/>
</dbReference>
<organism evidence="5 6">
    <name type="scientific">Enterococcus faecium EnGen0180</name>
    <dbReference type="NCBI Taxonomy" id="1157475"/>
    <lineage>
        <taxon>Bacteria</taxon>
        <taxon>Bacillati</taxon>
        <taxon>Bacillota</taxon>
        <taxon>Bacilli</taxon>
        <taxon>Lactobacillales</taxon>
        <taxon>Enterococcaceae</taxon>
        <taxon>Enterococcus</taxon>
    </lineage>
</organism>
<dbReference type="SMART" id="SM00345">
    <property type="entry name" value="HTH_GNTR"/>
    <property type="match status" value="1"/>
</dbReference>
<sequence length="236" mass="26501">MPKLINLLAYDLIDKIIAYIHEHHLTPGTKLPSERDLSEMFNVNRTTLRGALQKLVDNGTLRAQTNSGYYLTAPKFEKNAHHFFTPIEDSLLSKQRLQLKATALSPKKAAALCPELNDFKQQQPQAYLEYIDAEAISLMLLIPMETLKKSNFSDNPFQDFKSLAYTRSQEISLITDNDVAADLLGVDKEEVLLFVREEIRAGKELAAIALGYTISRRCNIQVNVATTLQSGSVAKF</sequence>
<keyword evidence="1" id="KW-0805">Transcription regulation</keyword>
<dbReference type="PANTHER" id="PTHR44846:SF1">
    <property type="entry name" value="MANNOSYL-D-GLYCERATE TRANSPORT_METABOLISM SYSTEM REPRESSOR MNGR-RELATED"/>
    <property type="match status" value="1"/>
</dbReference>
<dbReference type="GO" id="GO:0003700">
    <property type="term" value="F:DNA-binding transcription factor activity"/>
    <property type="evidence" value="ECO:0007669"/>
    <property type="project" value="InterPro"/>
</dbReference>
<evidence type="ECO:0000256" key="3">
    <source>
        <dbReference type="ARBA" id="ARBA00023163"/>
    </source>
</evidence>
<evidence type="ECO:0000259" key="4">
    <source>
        <dbReference type="PROSITE" id="PS50949"/>
    </source>
</evidence>
<keyword evidence="2" id="KW-0238">DNA-binding</keyword>
<dbReference type="GO" id="GO:0045892">
    <property type="term" value="P:negative regulation of DNA-templated transcription"/>
    <property type="evidence" value="ECO:0007669"/>
    <property type="project" value="TreeGrafter"/>
</dbReference>
<dbReference type="Pfam" id="PF00392">
    <property type="entry name" value="GntR"/>
    <property type="match status" value="1"/>
</dbReference>
<dbReference type="PRINTS" id="PR00035">
    <property type="entry name" value="HTHGNTR"/>
</dbReference>
<keyword evidence="3" id="KW-0804">Transcription</keyword>